<sequence length="230" mass="24879">MALGFSNGVLPTLKPLLNGGAFDGAEADVQAIISDLFAANLAADFFDANVLANPQLGSIALVRKALDGLGVSVINQLLDDTQIRLIHKSWAWTHRQKRGFFMLRTLLQIIYKEGYAIEPYWHPKATADNYPNDAFLLSENPDIDIGAAFLTSRVLVTIPLDGQPYLEILRKIALSIVPARTVVLFRSSSPEPLLIYGYGAATVAPDLLVAQSGAATDDFTLFYIGEGADG</sequence>
<dbReference type="AlphaFoldDB" id="A0A1Z4C4E0"/>
<dbReference type="OrthoDB" id="9986275at2"/>
<reference evidence="1 2" key="1">
    <citation type="submission" date="2017-06" db="EMBL/GenBank/DDBJ databases">
        <title>Genome Sequencing of the methanotroph Methylovulum psychrotolerants str. HV10-M2 isolated from a high-altitude environment.</title>
        <authorList>
            <person name="Mateos-Rivera A."/>
        </authorList>
    </citation>
    <scope>NUCLEOTIDE SEQUENCE [LARGE SCALE GENOMIC DNA]</scope>
    <source>
        <strain evidence="1 2">HV10_M2</strain>
    </source>
</reference>
<dbReference type="RefSeq" id="WP_088621214.1">
    <property type="nucleotide sequence ID" value="NZ_CP022129.1"/>
</dbReference>
<keyword evidence="2" id="KW-1185">Reference proteome</keyword>
<dbReference type="KEGG" id="mpsy:CEK71_21015"/>
<dbReference type="Proteomes" id="UP000197019">
    <property type="component" value="Chromosome"/>
</dbReference>
<evidence type="ECO:0000313" key="1">
    <source>
        <dbReference type="EMBL" id="ASF48344.1"/>
    </source>
</evidence>
<organism evidence="1 2">
    <name type="scientific">Methylovulum psychrotolerans</name>
    <dbReference type="NCBI Taxonomy" id="1704499"/>
    <lineage>
        <taxon>Bacteria</taxon>
        <taxon>Pseudomonadati</taxon>
        <taxon>Pseudomonadota</taxon>
        <taxon>Gammaproteobacteria</taxon>
        <taxon>Methylococcales</taxon>
        <taxon>Methylococcaceae</taxon>
        <taxon>Methylovulum</taxon>
    </lineage>
</organism>
<dbReference type="EMBL" id="CP022129">
    <property type="protein sequence ID" value="ASF48344.1"/>
    <property type="molecule type" value="Genomic_DNA"/>
</dbReference>
<accession>A0A1Z4C4E0</accession>
<evidence type="ECO:0000313" key="2">
    <source>
        <dbReference type="Proteomes" id="UP000197019"/>
    </source>
</evidence>
<protein>
    <submittedName>
        <fullName evidence="1">Uncharacterized protein</fullName>
    </submittedName>
</protein>
<proteinExistence type="predicted"/>
<gene>
    <name evidence="1" type="ORF">CEK71_21015</name>
</gene>
<name>A0A1Z4C4E0_9GAMM</name>